<dbReference type="Proteomes" id="UP000762110">
    <property type="component" value="Unassembled WGS sequence"/>
</dbReference>
<dbReference type="InterPro" id="IPR014937">
    <property type="entry name" value="DUF1810"/>
</dbReference>
<proteinExistence type="predicted"/>
<dbReference type="RefSeq" id="WP_173269475.1">
    <property type="nucleotide sequence ID" value="NZ_JABMKV010000001.1"/>
</dbReference>
<evidence type="ECO:0000313" key="2">
    <source>
        <dbReference type="Proteomes" id="UP000762110"/>
    </source>
</evidence>
<dbReference type="Pfam" id="PF08837">
    <property type="entry name" value="DUF1810"/>
    <property type="match status" value="1"/>
</dbReference>
<name>A0ABX2DCC2_9SPHI</name>
<dbReference type="InterPro" id="IPR036287">
    <property type="entry name" value="Rv1873-like_sf"/>
</dbReference>
<sequence>MTQEANLDHFITAQAHTYTTALREIKNGKKTSHWMWFVFPQLEGLGHSEMAIRYGIKSLKQAEAYLSHPILGQRLIEISTALLQSSTDNATELMGSPDDLKLRSSMTLFSVICPNSVFNDVLDQFFKGEKDPKTLRLLGKSV</sequence>
<dbReference type="PIRSF" id="PIRSF008546">
    <property type="entry name" value="UCP008546"/>
    <property type="match status" value="1"/>
</dbReference>
<comment type="caution">
    <text evidence="1">The sequence shown here is derived from an EMBL/GenBank/DDBJ whole genome shotgun (WGS) entry which is preliminary data.</text>
</comment>
<organism evidence="1 2">
    <name type="scientific">Pedobacter boryungensis</name>
    <dbReference type="NCBI Taxonomy" id="869962"/>
    <lineage>
        <taxon>Bacteria</taxon>
        <taxon>Pseudomonadati</taxon>
        <taxon>Bacteroidota</taxon>
        <taxon>Sphingobacteriia</taxon>
        <taxon>Sphingobacteriales</taxon>
        <taxon>Sphingobacteriaceae</taxon>
        <taxon>Pedobacter</taxon>
    </lineage>
</organism>
<protein>
    <submittedName>
        <fullName evidence="1">DUF1810 domain-containing protein</fullName>
    </submittedName>
</protein>
<evidence type="ECO:0000313" key="1">
    <source>
        <dbReference type="EMBL" id="NQX31088.1"/>
    </source>
</evidence>
<reference evidence="1 2" key="1">
    <citation type="submission" date="2020-05" db="EMBL/GenBank/DDBJ databases">
        <title>Description of Pedobacter foliorum sp. nov.</title>
        <authorList>
            <person name="Qi S."/>
            <person name="Carlier A."/>
            <person name="Cnockaert M."/>
            <person name="Vandamme P."/>
        </authorList>
    </citation>
    <scope>NUCLEOTIDE SEQUENCE [LARGE SCALE GENOMIC DNA]</scope>
    <source>
        <strain evidence="1 2">LMG 31300</strain>
    </source>
</reference>
<accession>A0ABX2DCC2</accession>
<dbReference type="EMBL" id="JABMKV010000001">
    <property type="protein sequence ID" value="NQX31088.1"/>
    <property type="molecule type" value="Genomic_DNA"/>
</dbReference>
<dbReference type="SUPFAM" id="SSF140736">
    <property type="entry name" value="Rv1873-like"/>
    <property type="match status" value="1"/>
</dbReference>
<dbReference type="Gene3D" id="1.25.40.380">
    <property type="entry name" value="Protein of unknown function DUF1810"/>
    <property type="match status" value="1"/>
</dbReference>
<keyword evidence="2" id="KW-1185">Reference proteome</keyword>
<gene>
    <name evidence="1" type="ORF">HQN85_05100</name>
</gene>